<comment type="caution">
    <text evidence="2">The sequence shown here is derived from an EMBL/GenBank/DDBJ whole genome shotgun (WGS) entry which is preliminary data.</text>
</comment>
<reference evidence="2 3" key="1">
    <citation type="submission" date="2020-04" db="EMBL/GenBank/DDBJ databases">
        <title>Perkinsus chesapeaki whole genome sequence.</title>
        <authorList>
            <person name="Bogema D.R."/>
        </authorList>
    </citation>
    <scope>NUCLEOTIDE SEQUENCE [LARGE SCALE GENOMIC DNA]</scope>
    <source>
        <strain evidence="2">ATCC PRA-425</strain>
    </source>
</reference>
<dbReference type="OrthoDB" id="5212at2759"/>
<organism evidence="2 3">
    <name type="scientific">Perkinsus chesapeaki</name>
    <name type="common">Clam parasite</name>
    <name type="synonym">Perkinsus andrewsi</name>
    <dbReference type="NCBI Taxonomy" id="330153"/>
    <lineage>
        <taxon>Eukaryota</taxon>
        <taxon>Sar</taxon>
        <taxon>Alveolata</taxon>
        <taxon>Perkinsozoa</taxon>
        <taxon>Perkinsea</taxon>
        <taxon>Perkinsida</taxon>
        <taxon>Perkinsidae</taxon>
        <taxon>Perkinsus</taxon>
    </lineage>
</organism>
<dbReference type="CDD" id="cd00081">
    <property type="entry name" value="Hint"/>
    <property type="match status" value="1"/>
</dbReference>
<proteinExistence type="predicted"/>
<dbReference type="Gene3D" id="2.170.16.10">
    <property type="entry name" value="Hedgehog/Intein (Hint) domain"/>
    <property type="match status" value="1"/>
</dbReference>
<accession>A0A7J6MVH1</accession>
<sequence>MADGRALRASVDHLVRVDFGKDDFRRAGDLAIGDSVVIRALTRPSLSRIVDIAIVRDVQGVFAPLTDTGELVVDGVFVSSYALSESVAWAVSQSTIQRVAYPLMWVASFMNPPFTNEEWYEALLVWFKIEQSSEFQAQV</sequence>
<dbReference type="InterPro" id="IPR001767">
    <property type="entry name" value="Hedgehog_Hint"/>
</dbReference>
<protein>
    <recommendedName>
        <fullName evidence="1">Hedgehog protein Hint domain-containing protein</fullName>
    </recommendedName>
</protein>
<dbReference type="Proteomes" id="UP000591131">
    <property type="component" value="Unassembled WGS sequence"/>
</dbReference>
<evidence type="ECO:0000313" key="2">
    <source>
        <dbReference type="EMBL" id="KAF4675317.1"/>
    </source>
</evidence>
<name>A0A7J6MVH1_PERCH</name>
<dbReference type="InterPro" id="IPR036844">
    <property type="entry name" value="Hint_dom_sf"/>
</dbReference>
<dbReference type="SUPFAM" id="SSF51294">
    <property type="entry name" value="Hedgehog/intein (Hint) domain"/>
    <property type="match status" value="1"/>
</dbReference>
<gene>
    <name evidence="2" type="ORF">FOL47_007934</name>
</gene>
<dbReference type="EMBL" id="JAAPAO010000049">
    <property type="protein sequence ID" value="KAF4675317.1"/>
    <property type="molecule type" value="Genomic_DNA"/>
</dbReference>
<dbReference type="GO" id="GO:0016540">
    <property type="term" value="P:protein autoprocessing"/>
    <property type="evidence" value="ECO:0007669"/>
    <property type="project" value="InterPro"/>
</dbReference>
<dbReference type="Pfam" id="PF01079">
    <property type="entry name" value="Hint"/>
    <property type="match status" value="1"/>
</dbReference>
<evidence type="ECO:0000259" key="1">
    <source>
        <dbReference type="Pfam" id="PF01079"/>
    </source>
</evidence>
<feature type="domain" description="Hedgehog protein Hint" evidence="1">
    <location>
        <begin position="23"/>
        <end position="126"/>
    </location>
</feature>
<evidence type="ECO:0000313" key="3">
    <source>
        <dbReference type="Proteomes" id="UP000591131"/>
    </source>
</evidence>
<dbReference type="AlphaFoldDB" id="A0A7J6MVH1"/>
<keyword evidence="3" id="KW-1185">Reference proteome</keyword>